<feature type="compositionally biased region" description="Basic and acidic residues" evidence="1">
    <location>
        <begin position="52"/>
        <end position="62"/>
    </location>
</feature>
<proteinExistence type="predicted"/>
<evidence type="ECO:0000313" key="3">
    <source>
        <dbReference type="Proteomes" id="UP000595170"/>
    </source>
</evidence>
<accession>A0A7T3U752</accession>
<evidence type="ECO:0000256" key="1">
    <source>
        <dbReference type="SAM" id="MobiDB-lite"/>
    </source>
</evidence>
<dbReference type="Proteomes" id="UP000595170">
    <property type="component" value="Segment"/>
</dbReference>
<protein>
    <submittedName>
        <fullName evidence="2">Uncharacterized protein</fullName>
    </submittedName>
</protein>
<feature type="region of interest" description="Disordered" evidence="1">
    <location>
        <begin position="49"/>
        <end position="73"/>
    </location>
</feature>
<evidence type="ECO:0000313" key="2">
    <source>
        <dbReference type="EMBL" id="QPZ53308.1"/>
    </source>
</evidence>
<sequence length="73" mass="8010">MRVQTRASDALRLFLHRLRGAVNTAVTQANWVDKPVKLLGYRVNSCPARGKTGRDCPVERGHALAGSHAQSSR</sequence>
<organism evidence="2 3">
    <name type="scientific">Achromobacter phage vB_AchrS_AchV4</name>
    <dbReference type="NCBI Taxonomy" id="2796514"/>
    <lineage>
        <taxon>Viruses</taxon>
        <taxon>Duplodnaviria</taxon>
        <taxon>Heunggongvirae</taxon>
        <taxon>Uroviricota</taxon>
        <taxon>Caudoviricetes</taxon>
        <taxon>Casjensviridae</taxon>
        <taxon>Gediminasvirus</taxon>
        <taxon>Gediminasvirus AchV4</taxon>
    </lineage>
</organism>
<name>A0A7T3U752_9CAUD</name>
<gene>
    <name evidence="2" type="ORF">AchV4_0018</name>
</gene>
<dbReference type="EMBL" id="MW269554">
    <property type="protein sequence ID" value="QPZ53308.1"/>
    <property type="molecule type" value="Genomic_DNA"/>
</dbReference>
<keyword evidence="3" id="KW-1185">Reference proteome</keyword>
<reference evidence="2 3" key="1">
    <citation type="submission" date="2020-11" db="EMBL/GenBank/DDBJ databases">
        <title>Complete Genome Sequence of Achromobacter phage vB_AchrS_AchV4.</title>
        <authorList>
            <person name="Kaliniene L."/>
            <person name="Noreika A."/>
            <person name="Meskys R."/>
        </authorList>
    </citation>
    <scope>NUCLEOTIDE SEQUENCE [LARGE SCALE GENOMIC DNA]</scope>
</reference>